<dbReference type="GO" id="GO:0016491">
    <property type="term" value="F:oxidoreductase activity"/>
    <property type="evidence" value="ECO:0007669"/>
    <property type="project" value="UniProtKB-KW"/>
</dbReference>
<dbReference type="KEGG" id="gpo:GPOL_c34440"/>
<dbReference type="InterPro" id="IPR002347">
    <property type="entry name" value="SDR_fam"/>
</dbReference>
<dbReference type="InterPro" id="IPR036291">
    <property type="entry name" value="NAD(P)-bd_dom_sf"/>
</dbReference>
<dbReference type="RefSeq" id="WP_014360876.1">
    <property type="nucleotide sequence ID" value="NC_016906.1"/>
</dbReference>
<evidence type="ECO:0000256" key="3">
    <source>
        <dbReference type="RuleBase" id="RU000363"/>
    </source>
</evidence>
<proteinExistence type="inferred from homology"/>
<organism evidence="4 5">
    <name type="scientific">Gordonia polyisoprenivorans (strain DSM 44266 / VH2)</name>
    <dbReference type="NCBI Taxonomy" id="1112204"/>
    <lineage>
        <taxon>Bacteria</taxon>
        <taxon>Bacillati</taxon>
        <taxon>Actinomycetota</taxon>
        <taxon>Actinomycetes</taxon>
        <taxon>Mycobacteriales</taxon>
        <taxon>Gordoniaceae</taxon>
        <taxon>Gordonia</taxon>
    </lineage>
</organism>
<comment type="similarity">
    <text evidence="1 3">Belongs to the short-chain dehydrogenases/reductases (SDR) family.</text>
</comment>
<dbReference type="PROSITE" id="PS00061">
    <property type="entry name" value="ADH_SHORT"/>
    <property type="match status" value="1"/>
</dbReference>
<dbReference type="GeneID" id="90160464"/>
<dbReference type="PANTHER" id="PTHR44196:SF1">
    <property type="entry name" value="DEHYDROGENASE_REDUCTASE SDR FAMILY MEMBER 7B"/>
    <property type="match status" value="1"/>
</dbReference>
<evidence type="ECO:0000256" key="1">
    <source>
        <dbReference type="ARBA" id="ARBA00006484"/>
    </source>
</evidence>
<dbReference type="HOGENOM" id="CLU_010194_2_1_11"/>
<dbReference type="eggNOG" id="COG0300">
    <property type="taxonomic scope" value="Bacteria"/>
</dbReference>
<dbReference type="PRINTS" id="PR00081">
    <property type="entry name" value="GDHRDH"/>
</dbReference>
<dbReference type="PRINTS" id="PR00080">
    <property type="entry name" value="SDRFAMILY"/>
</dbReference>
<dbReference type="PANTHER" id="PTHR44196">
    <property type="entry name" value="DEHYDROGENASE/REDUCTASE SDR FAMILY MEMBER 7B"/>
    <property type="match status" value="1"/>
</dbReference>
<dbReference type="STRING" id="1112204.GPOL_c34440"/>
<evidence type="ECO:0000313" key="5">
    <source>
        <dbReference type="Proteomes" id="UP000009154"/>
    </source>
</evidence>
<dbReference type="CDD" id="cd05233">
    <property type="entry name" value="SDR_c"/>
    <property type="match status" value="1"/>
</dbReference>
<dbReference type="Gene3D" id="3.40.50.720">
    <property type="entry name" value="NAD(P)-binding Rossmann-like Domain"/>
    <property type="match status" value="1"/>
</dbReference>
<dbReference type="AlphaFoldDB" id="H6N004"/>
<dbReference type="EMBL" id="CP003119">
    <property type="protein sequence ID" value="AFA74456.1"/>
    <property type="molecule type" value="Genomic_DNA"/>
</dbReference>
<gene>
    <name evidence="4" type="ordered locus">GPOL_c34440</name>
</gene>
<dbReference type="GO" id="GO:0016020">
    <property type="term" value="C:membrane"/>
    <property type="evidence" value="ECO:0007669"/>
    <property type="project" value="TreeGrafter"/>
</dbReference>
<reference evidence="4 5" key="1">
    <citation type="journal article" date="2012" name="Appl. Environ. Microbiol.">
        <title>Involvement of two latex-clearing proteins during rubber degradation and insights into the subsequent degradation pathway revealed by the genome sequence of Gordonia polyisoprenivorans strain VH2.</title>
        <authorList>
            <person name="Hiessl S."/>
            <person name="Schuldes J."/>
            <person name="Thurmer A."/>
            <person name="Halbsguth T."/>
            <person name="Broker D."/>
            <person name="Angelov A."/>
            <person name="Liebl W."/>
            <person name="Daniel R."/>
            <person name="Steinbuchel A."/>
        </authorList>
    </citation>
    <scope>NUCLEOTIDE SEQUENCE [LARGE SCALE GENOMIC DNA]</scope>
    <source>
        <strain evidence="5">DSM 44266 / VH2</strain>
    </source>
</reference>
<dbReference type="SUPFAM" id="SSF51735">
    <property type="entry name" value="NAD(P)-binding Rossmann-fold domains"/>
    <property type="match status" value="1"/>
</dbReference>
<name>H6N004_GORPV</name>
<evidence type="ECO:0000256" key="2">
    <source>
        <dbReference type="ARBA" id="ARBA00023002"/>
    </source>
</evidence>
<sequence length="319" mass="33292">MTSRRSRGARAVVTGAGSGIGRAFALELARRGGRIVCADIDIDRAEETVAMIDADGRGKGIALFCDVAEIDDMRTLAGRAPDLLGGPTTLMINNAGVGIGGRCVGSIGLDDWTWALDINLRGMVLGSELFLPQLRSAGRGGLINVASAAAFSAAPGMGAYNVGKAGVLALSETIAAELSGTDLAVTVLCPTFVKTNVAVDGRITGDAMKLAQTLMRYSGRSAEQVARSTLDANDRGRLYVVPQLDARALWLMKRLFPRTYTLGAGLLHRLAPAIAAVDPEVLEPELLEPGVLEPGVSEHNSLASDAEIEAAPTRIEEGV</sequence>
<dbReference type="Pfam" id="PF00106">
    <property type="entry name" value="adh_short"/>
    <property type="match status" value="1"/>
</dbReference>
<dbReference type="Proteomes" id="UP000009154">
    <property type="component" value="Chromosome"/>
</dbReference>
<keyword evidence="5" id="KW-1185">Reference proteome</keyword>
<evidence type="ECO:0000313" key="4">
    <source>
        <dbReference type="EMBL" id="AFA74456.1"/>
    </source>
</evidence>
<accession>H6N004</accession>
<protein>
    <submittedName>
        <fullName evidence="4">Putative oxidoreductase, short chain dehydrogenase/reductase family</fullName>
    </submittedName>
</protein>
<keyword evidence="2" id="KW-0560">Oxidoreductase</keyword>
<dbReference type="InterPro" id="IPR020904">
    <property type="entry name" value="Sc_DH/Rdtase_CS"/>
</dbReference>